<comment type="similarity">
    <text evidence="3">Belongs to the OpgD/OpgG family.</text>
</comment>
<dbReference type="InterPro" id="IPR007444">
    <property type="entry name" value="Glucan_biosyn_MdoG_C"/>
</dbReference>
<keyword evidence="9" id="KW-1185">Reference proteome</keyword>
<dbReference type="RefSeq" id="WP_021691100.1">
    <property type="nucleotide sequence ID" value="NZ_BASZ01000008.1"/>
</dbReference>
<dbReference type="GO" id="GO:0051274">
    <property type="term" value="P:beta-glucan biosynthetic process"/>
    <property type="evidence" value="ECO:0007669"/>
    <property type="project" value="TreeGrafter"/>
</dbReference>
<dbReference type="PANTHER" id="PTHR30504:SF3">
    <property type="entry name" value="GLUCANS BIOSYNTHESIS PROTEIN D"/>
    <property type="match status" value="1"/>
</dbReference>
<dbReference type="SUPFAM" id="SSF74650">
    <property type="entry name" value="Galactose mutarotase-like"/>
    <property type="match status" value="1"/>
</dbReference>
<evidence type="ECO:0000256" key="5">
    <source>
        <dbReference type="ARBA" id="ARBA00022764"/>
    </source>
</evidence>
<evidence type="ECO:0000256" key="3">
    <source>
        <dbReference type="ARBA" id="ARBA00009284"/>
    </source>
</evidence>
<dbReference type="EMBL" id="BASZ01000008">
    <property type="protein sequence ID" value="GAD50282.1"/>
    <property type="molecule type" value="Genomic_DNA"/>
</dbReference>
<comment type="pathway">
    <text evidence="2">Glycan metabolism; osmoregulated periplasmic glucan (OPG) biosynthesis.</text>
</comment>
<evidence type="ECO:0000256" key="1">
    <source>
        <dbReference type="ARBA" id="ARBA00004418"/>
    </source>
</evidence>
<dbReference type="GO" id="GO:0003824">
    <property type="term" value="F:catalytic activity"/>
    <property type="evidence" value="ECO:0007669"/>
    <property type="project" value="InterPro"/>
</dbReference>
<dbReference type="SUPFAM" id="SSF81296">
    <property type="entry name" value="E set domains"/>
    <property type="match status" value="1"/>
</dbReference>
<dbReference type="Gene3D" id="2.70.98.10">
    <property type="match status" value="1"/>
</dbReference>
<dbReference type="InterPro" id="IPR014438">
    <property type="entry name" value="Glucan_biosyn_MdoG/MdoD"/>
</dbReference>
<keyword evidence="4 6" id="KW-0732">Signal</keyword>
<feature type="domain" description="Glucan biosynthesis periplasmic MdoG C-terminal" evidence="7">
    <location>
        <begin position="35"/>
        <end position="492"/>
    </location>
</feature>
<comment type="caution">
    <text evidence="8">The sequence shown here is derived from an EMBL/GenBank/DDBJ whole genome shotgun (WGS) entry which is preliminary data.</text>
</comment>
<dbReference type="UniPathway" id="UPA00637"/>
<proteinExistence type="inferred from homology"/>
<keyword evidence="5" id="KW-0574">Periplasm</keyword>
<dbReference type="Proteomes" id="UP000016568">
    <property type="component" value="Unassembled WGS sequence"/>
</dbReference>
<dbReference type="eggNOG" id="COG3131">
    <property type="taxonomic scope" value="Bacteria"/>
</dbReference>
<reference evidence="8 9" key="1">
    <citation type="submission" date="2013-09" db="EMBL/GenBank/DDBJ databases">
        <title>Whole genome shotgun sequence of Novosphingobium tardaugens NBRC 16725.</title>
        <authorList>
            <person name="Isaki S."/>
            <person name="Hosoyama A."/>
            <person name="Tsuchikane K."/>
            <person name="Katsumata H."/>
            <person name="Ando Y."/>
            <person name="Yamazaki S."/>
            <person name="Fujita N."/>
        </authorList>
    </citation>
    <scope>NUCLEOTIDE SEQUENCE [LARGE SCALE GENOMIC DNA]</scope>
    <source>
        <strain evidence="8 9">NBRC 16725</strain>
    </source>
</reference>
<evidence type="ECO:0000256" key="6">
    <source>
        <dbReference type="SAM" id="SignalP"/>
    </source>
</evidence>
<feature type="chain" id="PRO_5030177784" evidence="6">
    <location>
        <begin position="26"/>
        <end position="498"/>
    </location>
</feature>
<dbReference type="AlphaFoldDB" id="U2YNW1"/>
<dbReference type="GO" id="GO:0030288">
    <property type="term" value="C:outer membrane-bounded periplasmic space"/>
    <property type="evidence" value="ECO:0007669"/>
    <property type="project" value="TreeGrafter"/>
</dbReference>
<dbReference type="InterPro" id="IPR014756">
    <property type="entry name" value="Ig_E-set"/>
</dbReference>
<dbReference type="Gene3D" id="2.60.40.10">
    <property type="entry name" value="Immunoglobulins"/>
    <property type="match status" value="1"/>
</dbReference>
<evidence type="ECO:0000313" key="9">
    <source>
        <dbReference type="Proteomes" id="UP000016568"/>
    </source>
</evidence>
<dbReference type="GO" id="GO:0030246">
    <property type="term" value="F:carbohydrate binding"/>
    <property type="evidence" value="ECO:0007669"/>
    <property type="project" value="InterPro"/>
</dbReference>
<protein>
    <submittedName>
        <fullName evidence="8">Glucans biosynthesis protein D</fullName>
    </submittedName>
</protein>
<gene>
    <name evidence="8" type="primary">opgD</name>
    <name evidence="8" type="ORF">NT2_08_00690</name>
</gene>
<evidence type="ECO:0000313" key="8">
    <source>
        <dbReference type="EMBL" id="GAD50282.1"/>
    </source>
</evidence>
<evidence type="ECO:0000256" key="4">
    <source>
        <dbReference type="ARBA" id="ARBA00022729"/>
    </source>
</evidence>
<dbReference type="OrthoDB" id="9777817at2"/>
<feature type="signal peptide" evidence="6">
    <location>
        <begin position="1"/>
        <end position="25"/>
    </location>
</feature>
<dbReference type="InterPro" id="IPR011013">
    <property type="entry name" value="Gal_mutarotase_sf_dom"/>
</dbReference>
<evidence type="ECO:0000259" key="7">
    <source>
        <dbReference type="Pfam" id="PF04349"/>
    </source>
</evidence>
<comment type="subcellular location">
    <subcellularLocation>
        <location evidence="1">Periplasm</location>
    </subcellularLocation>
</comment>
<evidence type="ECO:0000256" key="2">
    <source>
        <dbReference type="ARBA" id="ARBA00005001"/>
    </source>
</evidence>
<dbReference type="KEGG" id="ntd:EGO55_03255"/>
<dbReference type="PANTHER" id="PTHR30504">
    <property type="entry name" value="GLUCANS BIOSYNTHESIS PROTEIN"/>
    <property type="match status" value="1"/>
</dbReference>
<dbReference type="InterPro" id="IPR013783">
    <property type="entry name" value="Ig-like_fold"/>
</dbReference>
<accession>U2YNW1</accession>
<sequence length="498" mass="54558">MSRRAVCGAFATLAGAIVFPPVLRAADRFGPAQDFSWDWLVRQARTLAAQSYRAPALSQRPAENYDAAVRLTYGKAERIAGNIRLFPTTRDVASHPVAIHILSQGKARLLVDSTGLFVDGQAADVAGFRIMQDLSQGEAERDWLAFLGASYFRSSGASGQYGLSARAVAVNIGLQTREEFPAFTQFWIEQLGPAHYRIYALLDGPSVSGAFSCDSTLDAGGVEQQIRIALFARQDIERLGLVPITSMFWYDQGHREKQPDWRPEIHDSDGLALDLANGERVWRPLVNPPGAQVNAFEAAGMRGFGLLQRDRNFASYQDDSAFYDRRPNLWVEPQGDWGAGAVMLYEMPTSSETIDNIGAFWVGAQPLRKGQRLERAYRLRWTSADPTGAGIAQLVDRFAGAAGIPGAPPVAGAQKYVFDFEGKNLAGLTRDSGVVAVTNLPDGALMHAAAYPVVGQDNRWRAMIDVKTAQAGMREFRIYLRRGNDALSETVIQPLELS</sequence>
<name>U2YNW1_9SPHN</name>
<organism evidence="8 9">
    <name type="scientific">Caenibius tardaugens NBRC 16725</name>
    <dbReference type="NCBI Taxonomy" id="1219035"/>
    <lineage>
        <taxon>Bacteria</taxon>
        <taxon>Pseudomonadati</taxon>
        <taxon>Pseudomonadota</taxon>
        <taxon>Alphaproteobacteria</taxon>
        <taxon>Sphingomonadales</taxon>
        <taxon>Erythrobacteraceae</taxon>
        <taxon>Caenibius</taxon>
    </lineage>
</organism>
<dbReference type="InterPro" id="IPR014718">
    <property type="entry name" value="GH-type_carb-bd"/>
</dbReference>
<dbReference type="Pfam" id="PF04349">
    <property type="entry name" value="MdoG"/>
    <property type="match status" value="1"/>
</dbReference>